<feature type="region of interest" description="Disordered" evidence="1">
    <location>
        <begin position="73"/>
        <end position="96"/>
    </location>
</feature>
<evidence type="ECO:0000256" key="1">
    <source>
        <dbReference type="SAM" id="MobiDB-lite"/>
    </source>
</evidence>
<feature type="region of interest" description="Disordered" evidence="1">
    <location>
        <begin position="1"/>
        <end position="20"/>
    </location>
</feature>
<evidence type="ECO:0000313" key="2">
    <source>
        <dbReference type="EMBL" id="QHU12589.1"/>
    </source>
</evidence>
<feature type="compositionally biased region" description="Basic residues" evidence="1">
    <location>
        <begin position="1"/>
        <end position="16"/>
    </location>
</feature>
<proteinExistence type="predicted"/>
<accession>A0A6C0K4D5</accession>
<organism evidence="2">
    <name type="scientific">viral metagenome</name>
    <dbReference type="NCBI Taxonomy" id="1070528"/>
    <lineage>
        <taxon>unclassified sequences</taxon>
        <taxon>metagenomes</taxon>
        <taxon>organismal metagenomes</taxon>
    </lineage>
</organism>
<reference evidence="2" key="1">
    <citation type="journal article" date="2020" name="Nature">
        <title>Giant virus diversity and host interactions through global metagenomics.</title>
        <authorList>
            <person name="Schulz F."/>
            <person name="Roux S."/>
            <person name="Paez-Espino D."/>
            <person name="Jungbluth S."/>
            <person name="Walsh D.A."/>
            <person name="Denef V.J."/>
            <person name="McMahon K.D."/>
            <person name="Konstantinidis K.T."/>
            <person name="Eloe-Fadrosh E.A."/>
            <person name="Kyrpides N.C."/>
            <person name="Woyke T."/>
        </authorList>
    </citation>
    <scope>NUCLEOTIDE SEQUENCE</scope>
    <source>
        <strain evidence="2">GVMAG-S-1101172-89</strain>
    </source>
</reference>
<protein>
    <submittedName>
        <fullName evidence="2">Uncharacterized protein</fullName>
    </submittedName>
</protein>
<dbReference type="AlphaFoldDB" id="A0A6C0K4D5"/>
<dbReference type="EMBL" id="MN740808">
    <property type="protein sequence ID" value="QHU12589.1"/>
    <property type="molecule type" value="Genomic_DNA"/>
</dbReference>
<sequence length="200" mass="21890">MVKSKTKRDSTRRKKSMTIPEIKTSFDSVEDATYRILREGGTLSEQVKKFQKEWKAIFHRPVRADSAEAYLKIKQDSKKRSNKTRKQRGGMAPLDYATRPGISGNYGAFLEYQTMGSSPTPSGIAMDADCGVKNISPSAASVAAVQKPQFGGTLSDFTHRVLLSSGDKSVPASFKNNFSAALDGQKIASSPVAYQSDLRI</sequence>
<name>A0A6C0K4D5_9ZZZZ</name>